<keyword evidence="2" id="KW-1185">Reference proteome</keyword>
<dbReference type="EMBL" id="RSCK01000051">
    <property type="protein sequence ID" value="RUT08739.1"/>
    <property type="molecule type" value="Genomic_DNA"/>
</dbReference>
<protein>
    <submittedName>
        <fullName evidence="1">Uncharacterized protein</fullName>
    </submittedName>
</protein>
<reference evidence="1 2" key="1">
    <citation type="journal article" date="2019" name="Genome Biol. Evol.">
        <title>Day and night: Metabolic profiles and evolutionary relationships of six axenic non-marine cyanobacteria.</title>
        <authorList>
            <person name="Will S.E."/>
            <person name="Henke P."/>
            <person name="Boedeker C."/>
            <person name="Huang S."/>
            <person name="Brinkmann H."/>
            <person name="Rohde M."/>
            <person name="Jarek M."/>
            <person name="Friedl T."/>
            <person name="Seufert S."/>
            <person name="Schumacher M."/>
            <person name="Overmann J."/>
            <person name="Neumann-Schaal M."/>
            <person name="Petersen J."/>
        </authorList>
    </citation>
    <scope>NUCLEOTIDE SEQUENCE [LARGE SCALE GENOMIC DNA]</scope>
    <source>
        <strain evidence="1 2">SAG 39.79</strain>
    </source>
</reference>
<accession>A0AB37UFK4</accession>
<dbReference type="Proteomes" id="UP000282574">
    <property type="component" value="Unassembled WGS sequence"/>
</dbReference>
<gene>
    <name evidence="1" type="ORF">DSM107010_46550</name>
</gene>
<dbReference type="AlphaFoldDB" id="A0AB37UFK4"/>
<organism evidence="1 2">
    <name type="scientific">Chroococcidiopsis cubana SAG 39.79</name>
    <dbReference type="NCBI Taxonomy" id="388085"/>
    <lineage>
        <taxon>Bacteria</taxon>
        <taxon>Bacillati</taxon>
        <taxon>Cyanobacteriota</taxon>
        <taxon>Cyanophyceae</taxon>
        <taxon>Chroococcidiopsidales</taxon>
        <taxon>Chroococcidiopsidaceae</taxon>
        <taxon>Chroococcidiopsis</taxon>
    </lineage>
</organism>
<evidence type="ECO:0000313" key="1">
    <source>
        <dbReference type="EMBL" id="RUT08739.1"/>
    </source>
</evidence>
<comment type="caution">
    <text evidence="1">The sequence shown here is derived from an EMBL/GenBank/DDBJ whole genome shotgun (WGS) entry which is preliminary data.</text>
</comment>
<proteinExistence type="predicted"/>
<evidence type="ECO:0000313" key="2">
    <source>
        <dbReference type="Proteomes" id="UP000282574"/>
    </source>
</evidence>
<name>A0AB37UFK4_9CYAN</name>
<sequence>MKFLKKAECFTRALHDQSTTKVGLLRCGFKRNFTDLPTSRDFPDSLVLYNFYRKNTTSENTVKSRDAEHIIEQSHWKYSYSYLEILKL</sequence>